<dbReference type="InterPro" id="IPR000073">
    <property type="entry name" value="AB_hydrolase_1"/>
</dbReference>
<dbReference type="SUPFAM" id="SSF53474">
    <property type="entry name" value="alpha/beta-Hydrolases"/>
    <property type="match status" value="1"/>
</dbReference>
<dbReference type="PANTHER" id="PTHR43798">
    <property type="entry name" value="MONOACYLGLYCEROL LIPASE"/>
    <property type="match status" value="1"/>
</dbReference>
<evidence type="ECO:0000313" key="3">
    <source>
        <dbReference type="Proteomes" id="UP001172673"/>
    </source>
</evidence>
<evidence type="ECO:0000313" key="2">
    <source>
        <dbReference type="EMBL" id="KAJ9611730.1"/>
    </source>
</evidence>
<gene>
    <name evidence="2" type="ORF">H2200_004914</name>
</gene>
<dbReference type="InterPro" id="IPR029058">
    <property type="entry name" value="AB_hydrolase_fold"/>
</dbReference>
<organism evidence="2 3">
    <name type="scientific">Cladophialophora chaetospira</name>
    <dbReference type="NCBI Taxonomy" id="386627"/>
    <lineage>
        <taxon>Eukaryota</taxon>
        <taxon>Fungi</taxon>
        <taxon>Dikarya</taxon>
        <taxon>Ascomycota</taxon>
        <taxon>Pezizomycotina</taxon>
        <taxon>Eurotiomycetes</taxon>
        <taxon>Chaetothyriomycetidae</taxon>
        <taxon>Chaetothyriales</taxon>
        <taxon>Herpotrichiellaceae</taxon>
        <taxon>Cladophialophora</taxon>
    </lineage>
</organism>
<dbReference type="Pfam" id="PF12697">
    <property type="entry name" value="Abhydrolase_6"/>
    <property type="match status" value="1"/>
</dbReference>
<keyword evidence="3" id="KW-1185">Reference proteome</keyword>
<evidence type="ECO:0000259" key="1">
    <source>
        <dbReference type="Pfam" id="PF12697"/>
    </source>
</evidence>
<dbReference type="EMBL" id="JAPDRK010000006">
    <property type="protein sequence ID" value="KAJ9611730.1"/>
    <property type="molecule type" value="Genomic_DNA"/>
</dbReference>
<dbReference type="Proteomes" id="UP001172673">
    <property type="component" value="Unassembled WGS sequence"/>
</dbReference>
<name>A0AA38XE54_9EURO</name>
<dbReference type="AlphaFoldDB" id="A0AA38XE54"/>
<comment type="caution">
    <text evidence="2">The sequence shown here is derived from an EMBL/GenBank/DDBJ whole genome shotgun (WGS) entry which is preliminary data.</text>
</comment>
<reference evidence="2" key="1">
    <citation type="submission" date="2022-10" db="EMBL/GenBank/DDBJ databases">
        <title>Culturing micro-colonial fungi from biological soil crusts in the Mojave desert and describing Neophaeococcomyces mojavensis, and introducing the new genera and species Taxawa tesnikishii.</title>
        <authorList>
            <person name="Kurbessoian T."/>
            <person name="Stajich J.E."/>
        </authorList>
    </citation>
    <scope>NUCLEOTIDE SEQUENCE</scope>
    <source>
        <strain evidence="2">TK_41</strain>
    </source>
</reference>
<sequence length="357" mass="39355">MDRCSTLTVRGHEDFSLVRSLGDPEKALLNLSMTTATADVALEGPLKLALDNGITEDEIQDIVNFAWIAGHADRAKELSRLVAQHRGFERPATSVVKLGDHETLVRDTAPNSTGVPIVLLRALTYDGSMWRTVYPSLSKASRIIMHDIRGFGFARDAPLTTSIDQVADDLKCLLDRLNVPRADIYGLSYGGVIAQTFAVRHAPSTRSIAILGSLPKGSRILLDRAVQAETHGMERLVSPTLTRWFSPATIPCNTWQVRYGRTCIRRTKVEHWAAAWRLMATFDIVDRLPEIKVPVLAVAGAKDVSTPPPLLKLIAERTGGKYVELSEGTHMMNIEQAEEVVQVLAEFRREVDNKAAA</sequence>
<accession>A0AA38XE54</accession>
<protein>
    <recommendedName>
        <fullName evidence="1">AB hydrolase-1 domain-containing protein</fullName>
    </recommendedName>
</protein>
<dbReference type="InterPro" id="IPR050266">
    <property type="entry name" value="AB_hydrolase_sf"/>
</dbReference>
<proteinExistence type="predicted"/>
<dbReference type="Gene3D" id="3.40.50.1820">
    <property type="entry name" value="alpha/beta hydrolase"/>
    <property type="match status" value="1"/>
</dbReference>
<feature type="domain" description="AB hydrolase-1" evidence="1">
    <location>
        <begin position="117"/>
        <end position="342"/>
    </location>
</feature>